<reference evidence="1" key="1">
    <citation type="submission" date="2022-10" db="EMBL/GenBank/DDBJ databases">
        <title>Culturing micro-colonial fungi from biological soil crusts in the Mojave desert and describing Neophaeococcomyces mojavensis, and introducing the new genera and species Taxawa tesnikishii.</title>
        <authorList>
            <person name="Kurbessoian T."/>
            <person name="Stajich J.E."/>
        </authorList>
    </citation>
    <scope>NUCLEOTIDE SEQUENCE</scope>
    <source>
        <strain evidence="1">JES_115</strain>
    </source>
</reference>
<gene>
    <name evidence="1" type="ORF">H2199_008321</name>
</gene>
<name>A0ACC2YKS8_9PEZI</name>
<comment type="caution">
    <text evidence="1">The sequence shown here is derived from an EMBL/GenBank/DDBJ whole genome shotgun (WGS) entry which is preliminary data.</text>
</comment>
<proteinExistence type="predicted"/>
<sequence length="507" mass="55464">MSRRVSQEPGYGYTFEPKYPRSDNTAPLLVLHEHPPNPHQNGDLPQYNHNGHKVTKGIQPDGESGRKGIHPLRFVRICFRSTSRLSKWLNVLWPFIPAAIAIYYARPDAHLWIFILNYIAMIPAANLLGFAGQEMARKVPRVAGIILETTFGSIVEFILFMVLITDPHSVSHHIHIIRAAILGSILANLLLCLGAVFFIGGCRRDEQEFHDAVSEVGSNLMLVAGMGLVVPAVFSAALSTENGNAFARETLNISRATAVILLFAYLVFIYFQVQTHHSLYSDVLLADEQKDVDRHKDLAKEKLTLTECIVALALALTFVTLISIFLVRQIEYIVSARGISDAFLGLILVPLVEKTAEHLTAVDEAWDNQMNFALSHILGSCVQTALLNTPLVVIVGWGLGRPMDLHFETFDAVVLVLAILVVGNFLRDGKSNYLEGVLCVLVYMVIAISAFYYPNPSGGYETASGGTAEAGVGIGGRRSLFGCAAGKGARLSWSRSLSDVGVDPLSI</sequence>
<organism evidence="1 2">
    <name type="scientific">Coniosporium tulheliwenetii</name>
    <dbReference type="NCBI Taxonomy" id="3383036"/>
    <lineage>
        <taxon>Eukaryota</taxon>
        <taxon>Fungi</taxon>
        <taxon>Dikarya</taxon>
        <taxon>Ascomycota</taxon>
        <taxon>Pezizomycotina</taxon>
        <taxon>Dothideomycetes</taxon>
        <taxon>Dothideomycetes incertae sedis</taxon>
        <taxon>Coniosporium</taxon>
    </lineage>
</organism>
<keyword evidence="2" id="KW-1185">Reference proteome</keyword>
<accession>A0ACC2YKS8</accession>
<evidence type="ECO:0000313" key="2">
    <source>
        <dbReference type="Proteomes" id="UP001172680"/>
    </source>
</evidence>
<dbReference type="Proteomes" id="UP001172680">
    <property type="component" value="Unassembled WGS sequence"/>
</dbReference>
<dbReference type="EMBL" id="JAPDRP010000026">
    <property type="protein sequence ID" value="KAJ9635966.1"/>
    <property type="molecule type" value="Genomic_DNA"/>
</dbReference>
<protein>
    <submittedName>
        <fullName evidence="1">Uncharacterized protein</fullName>
    </submittedName>
</protein>
<evidence type="ECO:0000313" key="1">
    <source>
        <dbReference type="EMBL" id="KAJ9635966.1"/>
    </source>
</evidence>